<dbReference type="Pfam" id="PF02729">
    <property type="entry name" value="OTCace_N"/>
    <property type="match status" value="1"/>
</dbReference>
<feature type="domain" description="Aspartate/ornithine carbamoyltransferase Asp/Orn-binding" evidence="4">
    <location>
        <begin position="187"/>
        <end position="332"/>
    </location>
</feature>
<evidence type="ECO:0000313" key="6">
    <source>
        <dbReference type="EMBL" id="KXA90326.1"/>
    </source>
</evidence>
<dbReference type="EMBL" id="LHXK01000007">
    <property type="protein sequence ID" value="KXA90326.1"/>
    <property type="molecule type" value="Genomic_DNA"/>
</dbReference>
<gene>
    <name evidence="6" type="ORF">AKJ61_00940</name>
</gene>
<accession>A0A133U850</accession>
<comment type="caution">
    <text evidence="6">The sequence shown here is derived from an EMBL/GenBank/DDBJ whole genome shotgun (WGS) entry which is preliminary data.</text>
</comment>
<protein>
    <submittedName>
        <fullName evidence="6">Ornithine carbamoyltransferase</fullName>
    </submittedName>
</protein>
<dbReference type="InterPro" id="IPR036901">
    <property type="entry name" value="Asp/Orn_carbamoylTrfase_sf"/>
</dbReference>
<evidence type="ECO:0000256" key="1">
    <source>
        <dbReference type="ARBA" id="ARBA00022679"/>
    </source>
</evidence>
<proteinExistence type="inferred from homology"/>
<dbReference type="GO" id="GO:0019240">
    <property type="term" value="P:citrulline biosynthetic process"/>
    <property type="evidence" value="ECO:0007669"/>
    <property type="project" value="TreeGrafter"/>
</dbReference>
<dbReference type="GO" id="GO:0042450">
    <property type="term" value="P:L-arginine biosynthetic process via ornithine"/>
    <property type="evidence" value="ECO:0007669"/>
    <property type="project" value="TreeGrafter"/>
</dbReference>
<dbReference type="Gene3D" id="3.40.50.1370">
    <property type="entry name" value="Aspartate/ornithine carbamoyltransferase"/>
    <property type="match status" value="2"/>
</dbReference>
<feature type="domain" description="Aspartate/ornithine carbamoyltransferase carbamoyl-P binding" evidence="5">
    <location>
        <begin position="7"/>
        <end position="157"/>
    </location>
</feature>
<dbReference type="PRINTS" id="PR00101">
    <property type="entry name" value="ATCASE"/>
</dbReference>
<dbReference type="GO" id="GO:0004585">
    <property type="term" value="F:ornithine carbamoyltransferase activity"/>
    <property type="evidence" value="ECO:0007669"/>
    <property type="project" value="UniProtKB-EC"/>
</dbReference>
<comment type="similarity">
    <text evidence="3">Belongs to the aspartate/ornithine carbamoyltransferase superfamily.</text>
</comment>
<keyword evidence="7" id="KW-1185">Reference proteome</keyword>
<evidence type="ECO:0000256" key="2">
    <source>
        <dbReference type="ARBA" id="ARBA00048772"/>
    </source>
</evidence>
<dbReference type="AlphaFoldDB" id="A0A133U850"/>
<keyword evidence="1 3" id="KW-0808">Transferase</keyword>
<evidence type="ECO:0000313" key="7">
    <source>
        <dbReference type="Proteomes" id="UP000070184"/>
    </source>
</evidence>
<dbReference type="GO" id="GO:0016597">
    <property type="term" value="F:amino acid binding"/>
    <property type="evidence" value="ECO:0007669"/>
    <property type="project" value="InterPro"/>
</dbReference>
<dbReference type="PRINTS" id="PR00100">
    <property type="entry name" value="AOTCASE"/>
</dbReference>
<evidence type="ECO:0000256" key="3">
    <source>
        <dbReference type="RuleBase" id="RU003634"/>
    </source>
</evidence>
<dbReference type="Pfam" id="PF00185">
    <property type="entry name" value="OTCace"/>
    <property type="match status" value="1"/>
</dbReference>
<dbReference type="InterPro" id="IPR006132">
    <property type="entry name" value="Asp/Orn_carbamoyltranf_P-bd"/>
</dbReference>
<reference evidence="6 7" key="1">
    <citation type="journal article" date="2016" name="Sci. Rep.">
        <title>Metabolic traits of an uncultured archaeal lineage -MSBL1- from brine pools of the Red Sea.</title>
        <authorList>
            <person name="Mwirichia R."/>
            <person name="Alam I."/>
            <person name="Rashid M."/>
            <person name="Vinu M."/>
            <person name="Ba-Alawi W."/>
            <person name="Anthony Kamau A."/>
            <person name="Kamanda Ngugi D."/>
            <person name="Goker M."/>
            <person name="Klenk H.P."/>
            <person name="Bajic V."/>
            <person name="Stingl U."/>
        </authorList>
    </citation>
    <scope>NUCLEOTIDE SEQUENCE [LARGE SCALE GENOMIC DNA]</scope>
    <source>
        <strain evidence="6">SCGC-AAA259B11</strain>
    </source>
</reference>
<dbReference type="PATRIC" id="fig|1698260.3.peg.903"/>
<sequence length="334" mass="38332">MVELKGRDLITTQEWSKEEIIETIEHAKEMKKKYKEGDLDKPLSGKTFFMLFYNPSTRTRASFEAAMTVLGGHAPFVDVSTTRVGEGEDPKDMARVYDRYGHGLGIRVLEDAVDYIYGGGNDYVRKYAANSGIPVINMADDKYHPCQGLADLLTVQELVRDYEEKEYVISWAYSDKNRSWCSVQEEALIMSRFGMDVTIAAPEEFELDPEVIGDCRKNSKENDGEFKISHDMEEALKDAHVVFPRSWISHECMMEGLEEFGEEKELKLHNKYRDWKLTRDRMNLMAEDAIMTHVMPVFRGQEADDGVVDSSRSVIYHQAENRLHAQMALLDLTL</sequence>
<dbReference type="SUPFAM" id="SSF53671">
    <property type="entry name" value="Aspartate/ornithine carbamoyltransferase"/>
    <property type="match status" value="1"/>
</dbReference>
<evidence type="ECO:0000259" key="5">
    <source>
        <dbReference type="Pfam" id="PF02729"/>
    </source>
</evidence>
<dbReference type="PANTHER" id="PTHR45753:SF3">
    <property type="entry name" value="ORNITHINE TRANSCARBAMYLASE, MITOCHONDRIAL"/>
    <property type="match status" value="1"/>
</dbReference>
<dbReference type="InterPro" id="IPR006130">
    <property type="entry name" value="Asp/Orn_carbamoylTrfase"/>
</dbReference>
<organism evidence="6 7">
    <name type="scientific">candidate division MSBL1 archaeon SCGC-AAA259B11</name>
    <dbReference type="NCBI Taxonomy" id="1698260"/>
    <lineage>
        <taxon>Archaea</taxon>
        <taxon>Methanobacteriati</taxon>
        <taxon>Methanobacteriota</taxon>
        <taxon>candidate division MSBL1</taxon>
    </lineage>
</organism>
<dbReference type="PANTHER" id="PTHR45753">
    <property type="entry name" value="ORNITHINE CARBAMOYLTRANSFERASE, MITOCHONDRIAL"/>
    <property type="match status" value="1"/>
</dbReference>
<comment type="catalytic activity">
    <reaction evidence="2">
        <text>carbamoyl phosphate + L-ornithine = L-citrulline + phosphate + H(+)</text>
        <dbReference type="Rhea" id="RHEA:19513"/>
        <dbReference type="ChEBI" id="CHEBI:15378"/>
        <dbReference type="ChEBI" id="CHEBI:43474"/>
        <dbReference type="ChEBI" id="CHEBI:46911"/>
        <dbReference type="ChEBI" id="CHEBI:57743"/>
        <dbReference type="ChEBI" id="CHEBI:58228"/>
        <dbReference type="EC" id="2.1.3.3"/>
    </reaction>
</comment>
<name>A0A133U850_9EURY</name>
<dbReference type="Proteomes" id="UP000070184">
    <property type="component" value="Unassembled WGS sequence"/>
</dbReference>
<dbReference type="InterPro" id="IPR006131">
    <property type="entry name" value="Asp_carbamoyltransf_Asp/Orn-bd"/>
</dbReference>
<evidence type="ECO:0000259" key="4">
    <source>
        <dbReference type="Pfam" id="PF00185"/>
    </source>
</evidence>